<name>A0ABQ1GXZ4_9SPHN</name>
<dbReference type="Pfam" id="PF08450">
    <property type="entry name" value="SGL"/>
    <property type="match status" value="1"/>
</dbReference>
<comment type="similarity">
    <text evidence="7">Belongs to the SMP-30/CGR1 family.</text>
</comment>
<dbReference type="InterPro" id="IPR005511">
    <property type="entry name" value="SMP-30"/>
</dbReference>
<dbReference type="PANTHER" id="PTHR10907:SF47">
    <property type="entry name" value="REGUCALCIN"/>
    <property type="match status" value="1"/>
</dbReference>
<evidence type="ECO:0000256" key="9">
    <source>
        <dbReference type="ARBA" id="ARBA00016808"/>
    </source>
</evidence>
<evidence type="ECO:0000256" key="8">
    <source>
        <dbReference type="ARBA" id="ARBA00013227"/>
    </source>
</evidence>
<evidence type="ECO:0000313" key="16">
    <source>
        <dbReference type="EMBL" id="GGA52013.1"/>
    </source>
</evidence>
<dbReference type="EC" id="3.1.1.17" evidence="8"/>
<comment type="cofactor">
    <cofactor evidence="4">
        <name>Mg(2+)</name>
        <dbReference type="ChEBI" id="CHEBI:18420"/>
    </cofactor>
</comment>
<evidence type="ECO:0000256" key="13">
    <source>
        <dbReference type="ARBA" id="ARBA00022837"/>
    </source>
</evidence>
<organism evidence="16 17">
    <name type="scientific">Sphingomonas psychrolutea</name>
    <dbReference type="NCBI Taxonomy" id="1259676"/>
    <lineage>
        <taxon>Bacteria</taxon>
        <taxon>Pseudomonadati</taxon>
        <taxon>Pseudomonadota</taxon>
        <taxon>Alphaproteobacteria</taxon>
        <taxon>Sphingomonadales</taxon>
        <taxon>Sphingomonadaceae</taxon>
        <taxon>Sphingomonas</taxon>
    </lineage>
</organism>
<accession>A0ABQ1GXZ4</accession>
<evidence type="ECO:0000256" key="11">
    <source>
        <dbReference type="ARBA" id="ARBA00022723"/>
    </source>
</evidence>
<evidence type="ECO:0000256" key="6">
    <source>
        <dbReference type="ARBA" id="ARBA00004496"/>
    </source>
</evidence>
<evidence type="ECO:0000256" key="5">
    <source>
        <dbReference type="ARBA" id="ARBA00001947"/>
    </source>
</evidence>
<evidence type="ECO:0000313" key="17">
    <source>
        <dbReference type="Proteomes" id="UP000618591"/>
    </source>
</evidence>
<comment type="cofactor">
    <cofactor evidence="5">
        <name>Zn(2+)</name>
        <dbReference type="ChEBI" id="CHEBI:29105"/>
    </cofactor>
</comment>
<feature type="domain" description="SMP-30/Gluconolactonase/LRE-like region" evidence="15">
    <location>
        <begin position="22"/>
        <end position="280"/>
    </location>
</feature>
<comment type="catalytic activity">
    <reaction evidence="1">
        <text>D-glucono-1,5-lactone + H2O = D-gluconate + H(+)</text>
        <dbReference type="Rhea" id="RHEA:10440"/>
        <dbReference type="ChEBI" id="CHEBI:15377"/>
        <dbReference type="ChEBI" id="CHEBI:15378"/>
        <dbReference type="ChEBI" id="CHEBI:16217"/>
        <dbReference type="ChEBI" id="CHEBI:18391"/>
        <dbReference type="EC" id="3.1.1.17"/>
    </reaction>
</comment>
<dbReference type="Proteomes" id="UP000618591">
    <property type="component" value="Unassembled WGS sequence"/>
</dbReference>
<keyword evidence="11" id="KW-0479">Metal-binding</keyword>
<dbReference type="PRINTS" id="PR01790">
    <property type="entry name" value="SMP30FAMILY"/>
</dbReference>
<evidence type="ECO:0000259" key="15">
    <source>
        <dbReference type="Pfam" id="PF08450"/>
    </source>
</evidence>
<evidence type="ECO:0000256" key="12">
    <source>
        <dbReference type="ARBA" id="ARBA00022801"/>
    </source>
</evidence>
<evidence type="ECO:0000256" key="7">
    <source>
        <dbReference type="ARBA" id="ARBA00008853"/>
    </source>
</evidence>
<comment type="cofactor">
    <cofactor evidence="2">
        <name>Ca(2+)</name>
        <dbReference type="ChEBI" id="CHEBI:29108"/>
    </cofactor>
</comment>
<evidence type="ECO:0000256" key="2">
    <source>
        <dbReference type="ARBA" id="ARBA00001913"/>
    </source>
</evidence>
<keyword evidence="13" id="KW-0106">Calcium</keyword>
<comment type="cofactor">
    <cofactor evidence="3">
        <name>Mn(2+)</name>
        <dbReference type="ChEBI" id="CHEBI:29035"/>
    </cofactor>
</comment>
<protein>
    <recommendedName>
        <fullName evidence="9">Regucalcin</fullName>
        <ecNumber evidence="8">3.1.1.17</ecNumber>
    </recommendedName>
    <alternativeName>
        <fullName evidence="14">Gluconolactonase</fullName>
    </alternativeName>
</protein>
<evidence type="ECO:0000256" key="3">
    <source>
        <dbReference type="ARBA" id="ARBA00001936"/>
    </source>
</evidence>
<dbReference type="InterPro" id="IPR008367">
    <property type="entry name" value="Regucalcin"/>
</dbReference>
<evidence type="ECO:0000256" key="1">
    <source>
        <dbReference type="ARBA" id="ARBA00001589"/>
    </source>
</evidence>
<evidence type="ECO:0000256" key="14">
    <source>
        <dbReference type="ARBA" id="ARBA00032464"/>
    </source>
</evidence>
<gene>
    <name evidence="16" type="ORF">GCM10011395_22960</name>
</gene>
<keyword evidence="12" id="KW-0378">Hydrolase</keyword>
<dbReference type="Gene3D" id="2.120.10.30">
    <property type="entry name" value="TolB, C-terminal domain"/>
    <property type="match status" value="1"/>
</dbReference>
<comment type="caution">
    <text evidence="16">The sequence shown here is derived from an EMBL/GenBank/DDBJ whole genome shotgun (WGS) entry which is preliminary data.</text>
</comment>
<evidence type="ECO:0000256" key="4">
    <source>
        <dbReference type="ARBA" id="ARBA00001946"/>
    </source>
</evidence>
<dbReference type="EMBL" id="BMDW01000013">
    <property type="protein sequence ID" value="GGA52013.1"/>
    <property type="molecule type" value="Genomic_DNA"/>
</dbReference>
<dbReference type="SUPFAM" id="SSF63829">
    <property type="entry name" value="Calcium-dependent phosphotriesterase"/>
    <property type="match status" value="1"/>
</dbReference>
<proteinExistence type="inferred from homology"/>
<dbReference type="InterPro" id="IPR013658">
    <property type="entry name" value="SGL"/>
</dbReference>
<reference evidence="17" key="1">
    <citation type="journal article" date="2019" name="Int. J. Syst. Evol. Microbiol.">
        <title>The Global Catalogue of Microorganisms (GCM) 10K type strain sequencing project: providing services to taxonomists for standard genome sequencing and annotation.</title>
        <authorList>
            <consortium name="The Broad Institute Genomics Platform"/>
            <consortium name="The Broad Institute Genome Sequencing Center for Infectious Disease"/>
            <person name="Wu L."/>
            <person name="Ma J."/>
        </authorList>
    </citation>
    <scope>NUCLEOTIDE SEQUENCE [LARGE SCALE GENOMIC DNA]</scope>
    <source>
        <strain evidence="17">CGMCC 1.10106</strain>
    </source>
</reference>
<dbReference type="PANTHER" id="PTHR10907">
    <property type="entry name" value="REGUCALCIN"/>
    <property type="match status" value="1"/>
</dbReference>
<comment type="subcellular location">
    <subcellularLocation>
        <location evidence="6">Cytoplasm</location>
    </subcellularLocation>
</comment>
<evidence type="ECO:0000256" key="10">
    <source>
        <dbReference type="ARBA" id="ARBA00022490"/>
    </source>
</evidence>
<keyword evidence="17" id="KW-1185">Reference proteome</keyword>
<dbReference type="PRINTS" id="PR01791">
    <property type="entry name" value="REGUCALCIN"/>
</dbReference>
<dbReference type="InterPro" id="IPR011042">
    <property type="entry name" value="6-blade_b-propeller_TolB-like"/>
</dbReference>
<keyword evidence="10" id="KW-0963">Cytoplasm</keyword>
<sequence length="316" mass="35194">MESGMTMQGPGWRCLWEAKATLGESTLYDARDNRLYWVDVENPSINWIEIDSEEKGRWVPPMWISALGLRAKGGFIASTRDGLAYVDPATEAFELFADPRPDAKIARLNDGVVDHKGRYWTGSCDVTQFEDSTTSENKEDSVRNFDKRSTGELYRIDPDGSIATMERGVVTANGPGFSPDGKTMYFNDSLPRVTWAYDLAEDGSISNRRDWLKYGDDDGFPDGMAVDVEGGIWIAFYESWVLRRYSPDAQVLDERRLPVRQGLRPGFGGANMERLFLTSAANALSEQAKVEQPLAGSVFEILEPGVRGMPNVAFTG</sequence>